<dbReference type="AlphaFoldDB" id="A0ABD3C0S3"/>
<dbReference type="Pfam" id="PF05910">
    <property type="entry name" value="DUF868"/>
    <property type="match status" value="1"/>
</dbReference>
<evidence type="ECO:0000313" key="1">
    <source>
        <dbReference type="EMBL" id="KAL3623383.1"/>
    </source>
</evidence>
<dbReference type="EMBL" id="JAVIJP010000054">
    <property type="protein sequence ID" value="KAL3623383.1"/>
    <property type="molecule type" value="Genomic_DNA"/>
</dbReference>
<name>A0ABD3C0S3_9LAMI</name>
<dbReference type="PANTHER" id="PTHR31972">
    <property type="entry name" value="EXPRESSED PROTEIN"/>
    <property type="match status" value="1"/>
</dbReference>
<evidence type="ECO:0000313" key="2">
    <source>
        <dbReference type="Proteomes" id="UP001632038"/>
    </source>
</evidence>
<dbReference type="InterPro" id="IPR008586">
    <property type="entry name" value="DUF868_pln"/>
</dbReference>
<accession>A0ABD3C0S3</accession>
<keyword evidence="2" id="KW-1185">Reference proteome</keyword>
<reference evidence="2" key="1">
    <citation type="journal article" date="2024" name="IScience">
        <title>Strigolactones Initiate the Formation of Haustorium-like Structures in Castilleja.</title>
        <authorList>
            <person name="Buerger M."/>
            <person name="Peterson D."/>
            <person name="Chory J."/>
        </authorList>
    </citation>
    <scope>NUCLEOTIDE SEQUENCE [LARGE SCALE GENOMIC DNA]</scope>
</reference>
<protein>
    <submittedName>
        <fullName evidence="1">Uncharacterized protein</fullName>
    </submittedName>
</protein>
<dbReference type="PANTHER" id="PTHR31972:SF16">
    <property type="entry name" value="FAMILY PROTEIN, PUTATIVE (DUF868)-RELATED"/>
    <property type="match status" value="1"/>
</dbReference>
<dbReference type="Proteomes" id="UP001632038">
    <property type="component" value="Unassembled WGS sequence"/>
</dbReference>
<comment type="caution">
    <text evidence="1">The sequence shown here is derived from an EMBL/GenBank/DDBJ whole genome shotgun (WGS) entry which is preliminary data.</text>
</comment>
<gene>
    <name evidence="1" type="ORF">CASFOL_032199</name>
</gene>
<proteinExistence type="predicted"/>
<sequence length="292" mass="33079">MKSIGFCYSEQAVKVSNSHSSSIQHDSSMATTNCYIVKLSTGKQFLIKLTWSKSGFSIAVSEYFPFCPSKKGEKYTLLQSARGTKCFELKSSKIEVYWDFCRAKYGSGPEPETGFYVLVLVESEMGLFLGDMEHEKQVVSGIDSAEFKLISRCEVFSGYACYSGRARFCETGKCHDISIRFDVSRNSSLSVSVDEKSVVEVKRLRWNFRGNQTIFVDGLLVDLMWDLRDWLFGPLLSSSSSSRLGHGVFLFRTRSGLDSRLWLEEKKIDVEKDDDQLNVGFSFMICAYKNPD</sequence>
<organism evidence="1 2">
    <name type="scientific">Castilleja foliolosa</name>
    <dbReference type="NCBI Taxonomy" id="1961234"/>
    <lineage>
        <taxon>Eukaryota</taxon>
        <taxon>Viridiplantae</taxon>
        <taxon>Streptophyta</taxon>
        <taxon>Embryophyta</taxon>
        <taxon>Tracheophyta</taxon>
        <taxon>Spermatophyta</taxon>
        <taxon>Magnoliopsida</taxon>
        <taxon>eudicotyledons</taxon>
        <taxon>Gunneridae</taxon>
        <taxon>Pentapetalae</taxon>
        <taxon>asterids</taxon>
        <taxon>lamiids</taxon>
        <taxon>Lamiales</taxon>
        <taxon>Orobanchaceae</taxon>
        <taxon>Pedicularideae</taxon>
        <taxon>Castillejinae</taxon>
        <taxon>Castilleja</taxon>
    </lineage>
</organism>